<feature type="compositionally biased region" description="Basic and acidic residues" evidence="1">
    <location>
        <begin position="21"/>
        <end position="31"/>
    </location>
</feature>
<feature type="region of interest" description="Disordered" evidence="1">
    <location>
        <begin position="126"/>
        <end position="184"/>
    </location>
</feature>
<evidence type="ECO:0000256" key="1">
    <source>
        <dbReference type="SAM" id="MobiDB-lite"/>
    </source>
</evidence>
<feature type="region of interest" description="Disordered" evidence="1">
    <location>
        <begin position="1"/>
        <end position="97"/>
    </location>
</feature>
<keyword evidence="3" id="KW-1185">Reference proteome</keyword>
<sequence>MIDGGEVDAQHTPRAKRKAARKMEDWSKETNHGWTIRMLKNGKNSNGSSVAEDSRSVNAAAADTKERRSQGDQNLETKGKEEKEKDGTAGQDKRSAVQVQLTGFEANEGEVERVRERINVKVVVESEKGDDEEQTGIPSWRQLREPNRGRRSMSCNAMNAIYLDPTQPNSTSSRDGPRKKHQNS</sequence>
<gene>
    <name evidence="2" type="ORF">TWF506_007773</name>
</gene>
<feature type="compositionally biased region" description="Basic and acidic residues" evidence="1">
    <location>
        <begin position="63"/>
        <end position="95"/>
    </location>
</feature>
<feature type="compositionally biased region" description="Polar residues" evidence="1">
    <location>
        <begin position="42"/>
        <end position="51"/>
    </location>
</feature>
<name>A0AAN8NRX4_9PEZI</name>
<dbReference type="EMBL" id="JAVHJM010000004">
    <property type="protein sequence ID" value="KAK6515438.1"/>
    <property type="molecule type" value="Genomic_DNA"/>
</dbReference>
<evidence type="ECO:0000313" key="2">
    <source>
        <dbReference type="EMBL" id="KAK6515438.1"/>
    </source>
</evidence>
<dbReference type="AlphaFoldDB" id="A0AAN8NRX4"/>
<accession>A0AAN8NRX4</accession>
<proteinExistence type="predicted"/>
<dbReference type="Proteomes" id="UP001307849">
    <property type="component" value="Unassembled WGS sequence"/>
</dbReference>
<protein>
    <submittedName>
        <fullName evidence="2">Uncharacterized protein</fullName>
    </submittedName>
</protein>
<organism evidence="2 3">
    <name type="scientific">Arthrobotrys conoides</name>
    <dbReference type="NCBI Taxonomy" id="74498"/>
    <lineage>
        <taxon>Eukaryota</taxon>
        <taxon>Fungi</taxon>
        <taxon>Dikarya</taxon>
        <taxon>Ascomycota</taxon>
        <taxon>Pezizomycotina</taxon>
        <taxon>Orbiliomycetes</taxon>
        <taxon>Orbiliales</taxon>
        <taxon>Orbiliaceae</taxon>
        <taxon>Arthrobotrys</taxon>
    </lineage>
</organism>
<reference evidence="2 3" key="1">
    <citation type="submission" date="2019-10" db="EMBL/GenBank/DDBJ databases">
        <authorList>
            <person name="Palmer J.M."/>
        </authorList>
    </citation>
    <scope>NUCLEOTIDE SEQUENCE [LARGE SCALE GENOMIC DNA]</scope>
    <source>
        <strain evidence="2 3">TWF506</strain>
    </source>
</reference>
<evidence type="ECO:0000313" key="3">
    <source>
        <dbReference type="Proteomes" id="UP001307849"/>
    </source>
</evidence>
<comment type="caution">
    <text evidence="2">The sequence shown here is derived from an EMBL/GenBank/DDBJ whole genome shotgun (WGS) entry which is preliminary data.</text>
</comment>